<accession>A0A8J2NZU5</accession>
<dbReference type="EMBL" id="CAJVCH010123031">
    <property type="protein sequence ID" value="CAG7725508.1"/>
    <property type="molecule type" value="Genomic_DNA"/>
</dbReference>
<dbReference type="Proteomes" id="UP000708208">
    <property type="component" value="Unassembled WGS sequence"/>
</dbReference>
<feature type="compositionally biased region" description="Polar residues" evidence="1">
    <location>
        <begin position="45"/>
        <end position="61"/>
    </location>
</feature>
<evidence type="ECO:0000313" key="3">
    <source>
        <dbReference type="Proteomes" id="UP000708208"/>
    </source>
</evidence>
<comment type="caution">
    <text evidence="2">The sequence shown here is derived from an EMBL/GenBank/DDBJ whole genome shotgun (WGS) entry which is preliminary data.</text>
</comment>
<name>A0A8J2NZU5_9HEXA</name>
<feature type="non-terminal residue" evidence="2">
    <location>
        <position position="1"/>
    </location>
</feature>
<feature type="region of interest" description="Disordered" evidence="1">
    <location>
        <begin position="30"/>
        <end position="76"/>
    </location>
</feature>
<dbReference type="AlphaFoldDB" id="A0A8J2NZU5"/>
<proteinExistence type="predicted"/>
<protein>
    <submittedName>
        <fullName evidence="2">Uncharacterized protein</fullName>
    </submittedName>
</protein>
<evidence type="ECO:0000313" key="2">
    <source>
        <dbReference type="EMBL" id="CAG7725508.1"/>
    </source>
</evidence>
<gene>
    <name evidence="2" type="ORF">AFUS01_LOCUS14463</name>
</gene>
<sequence>MDWAAIFGREPFIESELEMVRANTDADMSLEQENENGMEKPVESISASGDTTSVSEGQNEFLNADDGDNDGDNVDGIENAAHIAEGECGNIAVLRNVTD</sequence>
<feature type="compositionally biased region" description="Acidic residues" evidence="1">
    <location>
        <begin position="63"/>
        <end position="75"/>
    </location>
</feature>
<evidence type="ECO:0000256" key="1">
    <source>
        <dbReference type="SAM" id="MobiDB-lite"/>
    </source>
</evidence>
<reference evidence="2" key="1">
    <citation type="submission" date="2021-06" db="EMBL/GenBank/DDBJ databases">
        <authorList>
            <person name="Hodson N. C."/>
            <person name="Mongue J. A."/>
            <person name="Jaron S. K."/>
        </authorList>
    </citation>
    <scope>NUCLEOTIDE SEQUENCE</scope>
</reference>
<organism evidence="2 3">
    <name type="scientific">Allacma fusca</name>
    <dbReference type="NCBI Taxonomy" id="39272"/>
    <lineage>
        <taxon>Eukaryota</taxon>
        <taxon>Metazoa</taxon>
        <taxon>Ecdysozoa</taxon>
        <taxon>Arthropoda</taxon>
        <taxon>Hexapoda</taxon>
        <taxon>Collembola</taxon>
        <taxon>Symphypleona</taxon>
        <taxon>Sminthuridae</taxon>
        <taxon>Allacma</taxon>
    </lineage>
</organism>
<keyword evidence="3" id="KW-1185">Reference proteome</keyword>